<name>A0A165Z0J0_EXIGL</name>
<feature type="region of interest" description="Disordered" evidence="1">
    <location>
        <begin position="61"/>
        <end position="87"/>
    </location>
</feature>
<dbReference type="InParanoid" id="A0A165Z0J0"/>
<organism evidence="2 3">
    <name type="scientific">Exidia glandulosa HHB12029</name>
    <dbReference type="NCBI Taxonomy" id="1314781"/>
    <lineage>
        <taxon>Eukaryota</taxon>
        <taxon>Fungi</taxon>
        <taxon>Dikarya</taxon>
        <taxon>Basidiomycota</taxon>
        <taxon>Agaricomycotina</taxon>
        <taxon>Agaricomycetes</taxon>
        <taxon>Auriculariales</taxon>
        <taxon>Exidiaceae</taxon>
        <taxon>Exidia</taxon>
    </lineage>
</organism>
<feature type="compositionally biased region" description="Basic and acidic residues" evidence="1">
    <location>
        <begin position="61"/>
        <end position="84"/>
    </location>
</feature>
<dbReference type="Proteomes" id="UP000077266">
    <property type="component" value="Unassembled WGS sequence"/>
</dbReference>
<dbReference type="EMBL" id="KV426949">
    <property type="protein sequence ID" value="KZV78329.1"/>
    <property type="molecule type" value="Genomic_DNA"/>
</dbReference>
<protein>
    <submittedName>
        <fullName evidence="2">Uncharacterized protein</fullName>
    </submittedName>
</protein>
<gene>
    <name evidence="2" type="ORF">EXIGLDRAFT_41440</name>
</gene>
<evidence type="ECO:0000313" key="2">
    <source>
        <dbReference type="EMBL" id="KZV78329.1"/>
    </source>
</evidence>
<feature type="region of interest" description="Disordered" evidence="1">
    <location>
        <begin position="105"/>
        <end position="124"/>
    </location>
</feature>
<evidence type="ECO:0000313" key="3">
    <source>
        <dbReference type="Proteomes" id="UP000077266"/>
    </source>
</evidence>
<reference evidence="2 3" key="1">
    <citation type="journal article" date="2016" name="Mol. Biol. Evol.">
        <title>Comparative Genomics of Early-Diverging Mushroom-Forming Fungi Provides Insights into the Origins of Lignocellulose Decay Capabilities.</title>
        <authorList>
            <person name="Nagy L.G."/>
            <person name="Riley R."/>
            <person name="Tritt A."/>
            <person name="Adam C."/>
            <person name="Daum C."/>
            <person name="Floudas D."/>
            <person name="Sun H."/>
            <person name="Yadav J.S."/>
            <person name="Pangilinan J."/>
            <person name="Larsson K.H."/>
            <person name="Matsuura K."/>
            <person name="Barry K."/>
            <person name="Labutti K."/>
            <person name="Kuo R."/>
            <person name="Ohm R.A."/>
            <person name="Bhattacharya S.S."/>
            <person name="Shirouzu T."/>
            <person name="Yoshinaga Y."/>
            <person name="Martin F.M."/>
            <person name="Grigoriev I.V."/>
            <person name="Hibbett D.S."/>
        </authorList>
    </citation>
    <scope>NUCLEOTIDE SEQUENCE [LARGE SCALE GENOMIC DNA]</scope>
    <source>
        <strain evidence="2 3">HHB12029</strain>
    </source>
</reference>
<dbReference type="AlphaFoldDB" id="A0A165Z0J0"/>
<sequence>MSICIPERSCTIDVDCVRPGSDARDAPEQVCTIIRKDVKLGQLYVYGLDVAREMQTIDSRAHCQTDRERRQARPTLRSDARDANHATGQVSGDLAILYDIRARASGYPPSSPSAPTSGLGDKGCRSRRIAATCSCLRRWSSSPARTRYPRPG</sequence>
<evidence type="ECO:0000256" key="1">
    <source>
        <dbReference type="SAM" id="MobiDB-lite"/>
    </source>
</evidence>
<accession>A0A165Z0J0</accession>
<keyword evidence="3" id="KW-1185">Reference proteome</keyword>
<proteinExistence type="predicted"/>